<keyword evidence="2" id="KW-1185">Reference proteome</keyword>
<dbReference type="Proteomes" id="UP001217838">
    <property type="component" value="Unassembled WGS sequence"/>
</dbReference>
<dbReference type="EMBL" id="JAQNDN010000019">
    <property type="protein sequence ID" value="MDC0672367.1"/>
    <property type="molecule type" value="Genomic_DNA"/>
</dbReference>
<sequence length="180" mass="20298">MALDRTALQALAEQHLATENGGDVDAVMRTVSDDGAHYHVVPLGVSLRTRSEIEAFYRDFMGALPDLRLEVDDVMVDEERRRVAVEHRLTATHRGWLWGLAPTHRRLGMRVIVIYEFAPDGALTREVSYFDKTEMLESLGLVFSTRTTLGRLLLCVARNPLYAARCAWGTLRRSNGARTE</sequence>
<dbReference type="RefSeq" id="WP_272003981.1">
    <property type="nucleotide sequence ID" value="NZ_JAQNDN010000019.1"/>
</dbReference>
<evidence type="ECO:0000313" key="2">
    <source>
        <dbReference type="Proteomes" id="UP001217838"/>
    </source>
</evidence>
<reference evidence="1 2" key="1">
    <citation type="submission" date="2022-11" db="EMBL/GenBank/DDBJ databases">
        <title>Minimal conservation of predation-associated metabolite biosynthetic gene clusters underscores biosynthetic potential of Myxococcota including descriptions for ten novel species: Archangium lansinium sp. nov., Myxococcus landrumus sp. nov., Nannocystis bai.</title>
        <authorList>
            <person name="Ahearne A."/>
            <person name="Stevens C."/>
            <person name="Dowd S."/>
        </authorList>
    </citation>
    <scope>NUCLEOTIDE SEQUENCE [LARGE SCALE GENOMIC DNA]</scope>
    <source>
        <strain evidence="1 2">NCELM</strain>
    </source>
</reference>
<dbReference type="SUPFAM" id="SSF54427">
    <property type="entry name" value="NTF2-like"/>
    <property type="match status" value="1"/>
</dbReference>
<comment type="caution">
    <text evidence="1">The sequence shown here is derived from an EMBL/GenBank/DDBJ whole genome shotgun (WGS) entry which is preliminary data.</text>
</comment>
<name>A0ABT5BH51_9BACT</name>
<dbReference type="PANTHER" id="PTHR38436">
    <property type="entry name" value="POLYKETIDE CYCLASE SNOAL-LIKE DOMAIN"/>
    <property type="match status" value="1"/>
</dbReference>
<dbReference type="InterPro" id="IPR032710">
    <property type="entry name" value="NTF2-like_dom_sf"/>
</dbReference>
<dbReference type="PANTHER" id="PTHR38436:SF1">
    <property type="entry name" value="ESTER CYCLASE"/>
    <property type="match status" value="1"/>
</dbReference>
<dbReference type="Pfam" id="PF07366">
    <property type="entry name" value="SnoaL"/>
    <property type="match status" value="1"/>
</dbReference>
<protein>
    <submittedName>
        <fullName evidence="1">Ester cyclase</fullName>
    </submittedName>
</protein>
<accession>A0ABT5BH51</accession>
<gene>
    <name evidence="1" type="ORF">POL58_31755</name>
</gene>
<proteinExistence type="predicted"/>
<dbReference type="InterPro" id="IPR009959">
    <property type="entry name" value="Cyclase_SnoaL-like"/>
</dbReference>
<dbReference type="Gene3D" id="3.10.450.50">
    <property type="match status" value="1"/>
</dbReference>
<evidence type="ECO:0000313" key="1">
    <source>
        <dbReference type="EMBL" id="MDC0672367.1"/>
    </source>
</evidence>
<organism evidence="1 2">
    <name type="scientific">Nannocystis radixulma</name>
    <dbReference type="NCBI Taxonomy" id="2995305"/>
    <lineage>
        <taxon>Bacteria</taxon>
        <taxon>Pseudomonadati</taxon>
        <taxon>Myxococcota</taxon>
        <taxon>Polyangia</taxon>
        <taxon>Nannocystales</taxon>
        <taxon>Nannocystaceae</taxon>
        <taxon>Nannocystis</taxon>
    </lineage>
</organism>